<dbReference type="InterPro" id="IPR015421">
    <property type="entry name" value="PyrdxlP-dep_Trfase_major"/>
</dbReference>
<dbReference type="InterPro" id="IPR004839">
    <property type="entry name" value="Aminotransferase_I/II_large"/>
</dbReference>
<evidence type="ECO:0000256" key="3">
    <source>
        <dbReference type="ARBA" id="ARBA00022679"/>
    </source>
</evidence>
<sequence>MENFLYSKELESIKKSNRFRTREIFDENIVDLASNDYLALSSNKTLFQKTYENILNLNSFSPKASMLVNGYSKIHKKFEDKLCATNGFESAITVGSGFLANISMIEALVRKNDTLFIDEEYHASGILATKLLKPEQVVVFNHNDYLDLEKKILDNKRVGRTIITIEGIYSMGGDLAPFEIFEIATKYKSLLIVDEAHSSGVIGKNLLGIFDYYDIKPNNYHIKMGTLGKAYGSYGAYILASKDIIEFLVNRAKPIIYSTAPSLFDTALAIESLKYIIENKKILKSKIEENLNIIYEILGIKSQSLIIPIVIGDNKKVIEIQKVLKEKGFLVGAIRQPTVKSAIIRLIAKIDIERNDLIEVCNLIKGFRDVNK</sequence>
<dbReference type="PANTHER" id="PTHR13693">
    <property type="entry name" value="CLASS II AMINOTRANSFERASE/8-AMINO-7-OXONONANOATE SYNTHASE"/>
    <property type="match status" value="1"/>
</dbReference>
<gene>
    <name evidence="6" type="primary">bioF_3</name>
    <name evidence="6" type="ORF">SDC9_08132</name>
</gene>
<keyword evidence="3 6" id="KW-0808">Transferase</keyword>
<keyword evidence="4" id="KW-0663">Pyridoxal phosphate</keyword>
<evidence type="ECO:0000313" key="6">
    <source>
        <dbReference type="EMBL" id="MPL62512.1"/>
    </source>
</evidence>
<dbReference type="InterPro" id="IPR015422">
    <property type="entry name" value="PyrdxlP-dep_Trfase_small"/>
</dbReference>
<keyword evidence="6" id="KW-0012">Acyltransferase</keyword>
<comment type="caution">
    <text evidence="6">The sequence shown here is derived from an EMBL/GenBank/DDBJ whole genome shotgun (WGS) entry which is preliminary data.</text>
</comment>
<accession>A0A644T8K6</accession>
<comment type="similarity">
    <text evidence="2">Belongs to the class-II pyridoxal-phosphate-dependent aminotransferase family. BioF subfamily.</text>
</comment>
<dbReference type="PANTHER" id="PTHR13693:SF77">
    <property type="entry name" value="8-AMINO-7-OXONONANOATE SYNTHASE"/>
    <property type="match status" value="1"/>
</dbReference>
<dbReference type="InterPro" id="IPR050087">
    <property type="entry name" value="AON_synthase_class-II"/>
</dbReference>
<evidence type="ECO:0000256" key="2">
    <source>
        <dbReference type="ARBA" id="ARBA00010008"/>
    </source>
</evidence>
<feature type="domain" description="Aminotransferase class I/classII large" evidence="5">
    <location>
        <begin position="28"/>
        <end position="348"/>
    </location>
</feature>
<dbReference type="GO" id="GO:0008710">
    <property type="term" value="F:8-amino-7-oxononanoate synthase activity"/>
    <property type="evidence" value="ECO:0007669"/>
    <property type="project" value="UniProtKB-EC"/>
</dbReference>
<protein>
    <submittedName>
        <fullName evidence="6">8-amino-7-oxononanoate synthase 2</fullName>
        <ecNumber evidence="6">2.3.1.47</ecNumber>
    </submittedName>
</protein>
<proteinExistence type="inferred from homology"/>
<reference evidence="6" key="1">
    <citation type="submission" date="2019-08" db="EMBL/GenBank/DDBJ databases">
        <authorList>
            <person name="Kucharzyk K."/>
            <person name="Murdoch R.W."/>
            <person name="Higgins S."/>
            <person name="Loffler F."/>
        </authorList>
    </citation>
    <scope>NUCLEOTIDE SEQUENCE</scope>
</reference>
<comment type="cofactor">
    <cofactor evidence="1">
        <name>pyridoxal 5'-phosphate</name>
        <dbReference type="ChEBI" id="CHEBI:597326"/>
    </cofactor>
</comment>
<evidence type="ECO:0000259" key="5">
    <source>
        <dbReference type="Pfam" id="PF00155"/>
    </source>
</evidence>
<name>A0A644T8K6_9ZZZZ</name>
<dbReference type="EC" id="2.3.1.47" evidence="6"/>
<dbReference type="InterPro" id="IPR015424">
    <property type="entry name" value="PyrdxlP-dep_Trfase"/>
</dbReference>
<dbReference type="SUPFAM" id="SSF53383">
    <property type="entry name" value="PLP-dependent transferases"/>
    <property type="match status" value="1"/>
</dbReference>
<organism evidence="6">
    <name type="scientific">bioreactor metagenome</name>
    <dbReference type="NCBI Taxonomy" id="1076179"/>
    <lineage>
        <taxon>unclassified sequences</taxon>
        <taxon>metagenomes</taxon>
        <taxon>ecological metagenomes</taxon>
    </lineage>
</organism>
<dbReference type="PROSITE" id="PS00599">
    <property type="entry name" value="AA_TRANSFER_CLASS_2"/>
    <property type="match status" value="1"/>
</dbReference>
<dbReference type="GO" id="GO:0030170">
    <property type="term" value="F:pyridoxal phosphate binding"/>
    <property type="evidence" value="ECO:0007669"/>
    <property type="project" value="InterPro"/>
</dbReference>
<dbReference type="EMBL" id="VSSQ01000018">
    <property type="protein sequence ID" value="MPL62512.1"/>
    <property type="molecule type" value="Genomic_DNA"/>
</dbReference>
<evidence type="ECO:0000256" key="4">
    <source>
        <dbReference type="ARBA" id="ARBA00022898"/>
    </source>
</evidence>
<evidence type="ECO:0000256" key="1">
    <source>
        <dbReference type="ARBA" id="ARBA00001933"/>
    </source>
</evidence>
<dbReference type="Gene3D" id="3.90.1150.10">
    <property type="entry name" value="Aspartate Aminotransferase, domain 1"/>
    <property type="match status" value="1"/>
</dbReference>
<dbReference type="AlphaFoldDB" id="A0A644T8K6"/>
<dbReference type="Pfam" id="PF00155">
    <property type="entry name" value="Aminotran_1_2"/>
    <property type="match status" value="1"/>
</dbReference>
<dbReference type="InterPro" id="IPR001917">
    <property type="entry name" value="Aminotrans_II_pyridoxalP_BS"/>
</dbReference>
<dbReference type="Gene3D" id="3.40.640.10">
    <property type="entry name" value="Type I PLP-dependent aspartate aminotransferase-like (Major domain)"/>
    <property type="match status" value="1"/>
</dbReference>